<dbReference type="Proteomes" id="UP001177021">
    <property type="component" value="Unassembled WGS sequence"/>
</dbReference>
<sequence>MEDCLHHGSLINIVFSWTLEELLNENLFKFQVPKIPRTFSSTNDYMNSFMPALVEETHTDLYSSLLSVPQASFCEIRTMEISKDFNRPYDLSYQFTLKNITDEVYGVGKYVPETGDLIAFTNIRPRSVSDLSRIGSYCHIGYIFGSKDEFNDEFPVLLSKEMQNNFDSRRNNAQKLYAVFLVNMTTNIRIWNALNSEMEGSNINIIKKVLQPYSMMEQSCHTCLSRENLGRSNSRVQNIIKPQNLNKYQEDAVLSCLHMNKCLHNDPVKLIWGPPGTGKTKTVASMLFCLLKLKIRTVTCAPTNTAVLAVASRLHTIAKDSLEHGSYGLGDIVLFGNSERMKIDSYKGLGEVFLDNRVDDLLKCLSPMTGWKNSLESMIKLLKYPQEQYDLYKNNVNEDDENVISLEEFAKENYSHVKNAYWSYKERSKNDCPMTLEEFVKKKYSYIVEQYDIFKEDKKLSVGMNMEQFLRQRFCFFGGKLKSFMKMLCTHLPTCFLPIKVAMKIFRVLELQKSLEVSMTQTKPKQVLQACDDGNDGKDIFGWFGWLSLEKEEFLQTLCFLCEAISSKLPKVTSRYGISQLCLKNACILFCTVSSSTKLYIEGMKEVEFLVIDEAAQLKECESTIPLQLLGLKRCVLIGDEKQLPAMVKSKIADKAEFGRSLFERLAMLKYKKHMLNLQYRMHPSISRFPSKEFYGGQLSDANIVREITYNKRFLEGKMFGPYSFINISKGKEQSNHDHSWKNVIEAAAISEIIGRLKNEFVRTRNNVSIGIISPYKAQVNEIQEKVKQYMISDPHFTVNVRSVDGFQGGEEDIIIISSVRSNLGGNVGFLSDRRRANVSITRARHCLWIVGNATTLTNSNSVWRRVVDDAMKRNCFHNADEDKKLNHVIEDALFEFELLDDSASAFNKLSIRDMSETYAFTSKPLTSWRPANNISKNGDSMLQR</sequence>
<gene>
    <name evidence="1" type="ORF">MILVUS5_LOCUS20318</name>
</gene>
<proteinExistence type="predicted"/>
<name>A0ACB0K6Q7_TRIPR</name>
<evidence type="ECO:0000313" key="2">
    <source>
        <dbReference type="Proteomes" id="UP001177021"/>
    </source>
</evidence>
<evidence type="ECO:0000313" key="1">
    <source>
        <dbReference type="EMBL" id="CAJ2652901.1"/>
    </source>
</evidence>
<keyword evidence="2" id="KW-1185">Reference proteome</keyword>
<organism evidence="1 2">
    <name type="scientific">Trifolium pratense</name>
    <name type="common">Red clover</name>
    <dbReference type="NCBI Taxonomy" id="57577"/>
    <lineage>
        <taxon>Eukaryota</taxon>
        <taxon>Viridiplantae</taxon>
        <taxon>Streptophyta</taxon>
        <taxon>Embryophyta</taxon>
        <taxon>Tracheophyta</taxon>
        <taxon>Spermatophyta</taxon>
        <taxon>Magnoliopsida</taxon>
        <taxon>eudicotyledons</taxon>
        <taxon>Gunneridae</taxon>
        <taxon>Pentapetalae</taxon>
        <taxon>rosids</taxon>
        <taxon>fabids</taxon>
        <taxon>Fabales</taxon>
        <taxon>Fabaceae</taxon>
        <taxon>Papilionoideae</taxon>
        <taxon>50 kb inversion clade</taxon>
        <taxon>NPAAA clade</taxon>
        <taxon>Hologalegina</taxon>
        <taxon>IRL clade</taxon>
        <taxon>Trifolieae</taxon>
        <taxon>Trifolium</taxon>
    </lineage>
</organism>
<protein>
    <submittedName>
        <fullName evidence="1">Uncharacterized protein</fullName>
    </submittedName>
</protein>
<comment type="caution">
    <text evidence="1">The sequence shown here is derived from an EMBL/GenBank/DDBJ whole genome shotgun (WGS) entry which is preliminary data.</text>
</comment>
<dbReference type="EMBL" id="CASHSV030000206">
    <property type="protein sequence ID" value="CAJ2652901.1"/>
    <property type="molecule type" value="Genomic_DNA"/>
</dbReference>
<accession>A0ACB0K6Q7</accession>
<reference evidence="1" key="1">
    <citation type="submission" date="2023-10" db="EMBL/GenBank/DDBJ databases">
        <authorList>
            <person name="Rodriguez Cubillos JULIANA M."/>
            <person name="De Vega J."/>
        </authorList>
    </citation>
    <scope>NUCLEOTIDE SEQUENCE</scope>
</reference>